<feature type="domain" description="HTH araC/xylS-type" evidence="3">
    <location>
        <begin position="165"/>
        <end position="262"/>
    </location>
</feature>
<dbReference type="Gene3D" id="2.60.120.10">
    <property type="entry name" value="Jelly Rolls"/>
    <property type="match status" value="1"/>
</dbReference>
<dbReference type="InterPro" id="IPR014710">
    <property type="entry name" value="RmlC-like_jellyroll"/>
</dbReference>
<evidence type="ECO:0000259" key="3">
    <source>
        <dbReference type="PROSITE" id="PS01124"/>
    </source>
</evidence>
<name>A0ABV2Q8S7_9BURK</name>
<dbReference type="PANTHER" id="PTHR11019">
    <property type="entry name" value="HTH-TYPE TRANSCRIPTIONAL REGULATOR NIMR"/>
    <property type="match status" value="1"/>
</dbReference>
<gene>
    <name evidence="4" type="ORF">ABIE13_002084</name>
</gene>
<dbReference type="PANTHER" id="PTHR11019:SF199">
    <property type="entry name" value="HTH-TYPE TRANSCRIPTIONAL REGULATOR NIMR"/>
    <property type="match status" value="1"/>
</dbReference>
<dbReference type="InterPro" id="IPR009057">
    <property type="entry name" value="Homeodomain-like_sf"/>
</dbReference>
<evidence type="ECO:0000313" key="4">
    <source>
        <dbReference type="EMBL" id="MET4576973.1"/>
    </source>
</evidence>
<dbReference type="InterPro" id="IPR011051">
    <property type="entry name" value="RmlC_Cupin_sf"/>
</dbReference>
<dbReference type="EMBL" id="JBEPSH010000004">
    <property type="protein sequence ID" value="MET4576973.1"/>
    <property type="molecule type" value="Genomic_DNA"/>
</dbReference>
<evidence type="ECO:0000313" key="5">
    <source>
        <dbReference type="Proteomes" id="UP001549320"/>
    </source>
</evidence>
<sequence>MTISLALNQSLQRFDPDAADCAAAALLLDVAHNDVEQPVHQHRKGQLVMALRGGVVCEVSKAKWMVPPHHAVWIPGGMPHSNRATNNARICFLFVEAQASQMPDKCCTLVISPMVRELILYLAEQGLSYPRQGAAARVAAVLLEQLATAPVEQLHLPISDHPKIRTITDVWEMDPADRRTLVQWADQLALSGRSLARLVERETGLSFGRWRQQWHLIVALRQLAEGAPVQQVASNLGYDSVTAFITMFKKSLGKPPARYFASLR</sequence>
<reference evidence="4 5" key="1">
    <citation type="submission" date="2024-06" db="EMBL/GenBank/DDBJ databases">
        <title>Sorghum-associated microbial communities from plants grown in Nebraska, USA.</title>
        <authorList>
            <person name="Schachtman D."/>
        </authorList>
    </citation>
    <scope>NUCLEOTIDE SEQUENCE [LARGE SCALE GENOMIC DNA]</scope>
    <source>
        <strain evidence="4 5">2709</strain>
    </source>
</reference>
<dbReference type="Proteomes" id="UP001549320">
    <property type="component" value="Unassembled WGS sequence"/>
</dbReference>
<dbReference type="SUPFAM" id="SSF46689">
    <property type="entry name" value="Homeodomain-like"/>
    <property type="match status" value="1"/>
</dbReference>
<evidence type="ECO:0000256" key="1">
    <source>
        <dbReference type="ARBA" id="ARBA00023015"/>
    </source>
</evidence>
<dbReference type="Gene3D" id="1.10.10.60">
    <property type="entry name" value="Homeodomain-like"/>
    <property type="match status" value="1"/>
</dbReference>
<dbReference type="SUPFAM" id="SSF51182">
    <property type="entry name" value="RmlC-like cupins"/>
    <property type="match status" value="1"/>
</dbReference>
<dbReference type="CDD" id="cd06124">
    <property type="entry name" value="cupin_NimR-like_N"/>
    <property type="match status" value="1"/>
</dbReference>
<keyword evidence="1" id="KW-0805">Transcription regulation</keyword>
<evidence type="ECO:0000256" key="2">
    <source>
        <dbReference type="ARBA" id="ARBA00023163"/>
    </source>
</evidence>
<comment type="caution">
    <text evidence="4">The sequence shown here is derived from an EMBL/GenBank/DDBJ whole genome shotgun (WGS) entry which is preliminary data.</text>
</comment>
<dbReference type="PROSITE" id="PS01124">
    <property type="entry name" value="HTH_ARAC_FAMILY_2"/>
    <property type="match status" value="1"/>
</dbReference>
<organism evidence="4 5">
    <name type="scientific">Ottowia thiooxydans</name>
    <dbReference type="NCBI Taxonomy" id="219182"/>
    <lineage>
        <taxon>Bacteria</taxon>
        <taxon>Pseudomonadati</taxon>
        <taxon>Pseudomonadota</taxon>
        <taxon>Betaproteobacteria</taxon>
        <taxon>Burkholderiales</taxon>
        <taxon>Comamonadaceae</taxon>
        <taxon>Ottowia</taxon>
    </lineage>
</organism>
<proteinExistence type="predicted"/>
<dbReference type="Pfam" id="PF12833">
    <property type="entry name" value="HTH_18"/>
    <property type="match status" value="1"/>
</dbReference>
<keyword evidence="5" id="KW-1185">Reference proteome</keyword>
<accession>A0ABV2Q8S7</accession>
<dbReference type="InterPro" id="IPR018060">
    <property type="entry name" value="HTH_AraC"/>
</dbReference>
<dbReference type="RefSeq" id="WP_354443035.1">
    <property type="nucleotide sequence ID" value="NZ_JBEPSH010000004.1"/>
</dbReference>
<dbReference type="SMART" id="SM00342">
    <property type="entry name" value="HTH_ARAC"/>
    <property type="match status" value="1"/>
</dbReference>
<protein>
    <submittedName>
        <fullName evidence="4">AraC-like DNA-binding protein</fullName>
    </submittedName>
</protein>
<keyword evidence="2" id="KW-0804">Transcription</keyword>